<gene>
    <name evidence="1" type="ORF">C7N83_06215</name>
</gene>
<dbReference type="AlphaFoldDB" id="A0A2P7U0C5"/>
<comment type="caution">
    <text evidence="1">The sequence shown here is derived from an EMBL/GenBank/DDBJ whole genome shotgun (WGS) entry which is preliminary data.</text>
</comment>
<organism evidence="1 2">
    <name type="scientific">Neisseria iguanae</name>
    <dbReference type="NCBI Taxonomy" id="90242"/>
    <lineage>
        <taxon>Bacteria</taxon>
        <taxon>Pseudomonadati</taxon>
        <taxon>Pseudomonadota</taxon>
        <taxon>Betaproteobacteria</taxon>
        <taxon>Neisseriales</taxon>
        <taxon>Neisseriaceae</taxon>
        <taxon>Neisseria</taxon>
    </lineage>
</organism>
<protein>
    <submittedName>
        <fullName evidence="1">Uncharacterized protein</fullName>
    </submittedName>
</protein>
<reference evidence="1 2" key="1">
    <citation type="submission" date="2018-03" db="EMBL/GenBank/DDBJ databases">
        <title>Neisseria weixii sp. nov., isolated from the intestinal contents of Tibetan Plateau pika (Ochotona curzoniae) in Yushu, Qinghai Province, China.</title>
        <authorList>
            <person name="Gui Z."/>
        </authorList>
    </citation>
    <scope>NUCLEOTIDE SEQUENCE [LARGE SCALE GENOMIC DNA]</scope>
    <source>
        <strain evidence="1 2">ATCC 51483</strain>
    </source>
</reference>
<accession>A0A2P7U0C5</accession>
<keyword evidence="2" id="KW-1185">Reference proteome</keyword>
<evidence type="ECO:0000313" key="2">
    <source>
        <dbReference type="Proteomes" id="UP000241868"/>
    </source>
</evidence>
<sequence length="73" mass="8216">MFKAVLPRVHLLSDGIMRKAHRGKPVTGEDKQRNKQLSENRYVADKPWGLCIGNPAANGRIILDCRKYGNKAI</sequence>
<dbReference type="Proteomes" id="UP000241868">
    <property type="component" value="Unassembled WGS sequence"/>
</dbReference>
<dbReference type="EMBL" id="PXYY01000030">
    <property type="protein sequence ID" value="PSJ80438.1"/>
    <property type="molecule type" value="Genomic_DNA"/>
</dbReference>
<dbReference type="RefSeq" id="WP_106741387.1">
    <property type="nucleotide sequence ID" value="NZ_PXYY01000030.1"/>
</dbReference>
<name>A0A2P7U0C5_9NEIS</name>
<proteinExistence type="predicted"/>
<evidence type="ECO:0000313" key="1">
    <source>
        <dbReference type="EMBL" id="PSJ80438.1"/>
    </source>
</evidence>